<comment type="caution">
    <text evidence="1">The sequence shown here is derived from an EMBL/GenBank/DDBJ whole genome shotgun (WGS) entry which is preliminary data.</text>
</comment>
<accession>A0ABP7AX97</accession>
<organism evidence="1 2">
    <name type="scientific">Microlunatus ginsengisoli</name>
    <dbReference type="NCBI Taxonomy" id="363863"/>
    <lineage>
        <taxon>Bacteria</taxon>
        <taxon>Bacillati</taxon>
        <taxon>Actinomycetota</taxon>
        <taxon>Actinomycetes</taxon>
        <taxon>Propionibacteriales</taxon>
        <taxon>Propionibacteriaceae</taxon>
        <taxon>Microlunatus</taxon>
    </lineage>
</organism>
<gene>
    <name evidence="1" type="ORF">GCM10022236_51810</name>
</gene>
<proteinExistence type="predicted"/>
<name>A0ABP7AX97_9ACTN</name>
<dbReference type="EMBL" id="BAABAB010000056">
    <property type="protein sequence ID" value="GAA3642857.1"/>
    <property type="molecule type" value="Genomic_DNA"/>
</dbReference>
<dbReference type="RefSeq" id="WP_344810017.1">
    <property type="nucleotide sequence ID" value="NZ_BAABAB010000056.1"/>
</dbReference>
<evidence type="ECO:0000313" key="1">
    <source>
        <dbReference type="EMBL" id="GAA3642857.1"/>
    </source>
</evidence>
<protein>
    <recommendedName>
        <fullName evidence="3">Nuclease homologue</fullName>
    </recommendedName>
</protein>
<dbReference type="Proteomes" id="UP001501490">
    <property type="component" value="Unassembled WGS sequence"/>
</dbReference>
<evidence type="ECO:0008006" key="3">
    <source>
        <dbReference type="Google" id="ProtNLM"/>
    </source>
</evidence>
<sequence>MITAAQPETRPGYILTRFADVYGRAVSVVYAGKRVDASPPTGPLTSTSPSWNAQSTSRCWPTAGVYPTFYSKLYYDFREALAEATVDARKRRPGIWAEDSTLSGFALTKGSQVTDDLVILPKLFRRLAEYLTDSNGAVSLSGFKPFLAAHGDDSLYTVPTGQHTTIDTLIDIARRTIKLTIPPEQIVFIEARPRPAAKPELDSP</sequence>
<evidence type="ECO:0000313" key="2">
    <source>
        <dbReference type="Proteomes" id="UP001501490"/>
    </source>
</evidence>
<keyword evidence="2" id="KW-1185">Reference proteome</keyword>
<reference evidence="2" key="1">
    <citation type="journal article" date="2019" name="Int. J. Syst. Evol. Microbiol.">
        <title>The Global Catalogue of Microorganisms (GCM) 10K type strain sequencing project: providing services to taxonomists for standard genome sequencing and annotation.</title>
        <authorList>
            <consortium name="The Broad Institute Genomics Platform"/>
            <consortium name="The Broad Institute Genome Sequencing Center for Infectious Disease"/>
            <person name="Wu L."/>
            <person name="Ma J."/>
        </authorList>
    </citation>
    <scope>NUCLEOTIDE SEQUENCE [LARGE SCALE GENOMIC DNA]</scope>
    <source>
        <strain evidence="2">JCM 16929</strain>
    </source>
</reference>